<sequence length="464" mass="52824">MKGKQPFSIIFKTLQKNWNCFTRFYLFPKSPNWKYPKLTEETFTTYGKKYPYAFNSYPRKGYQVLVKLASRNKLKSAWNLEMDYFLKNNDMLDLIILNSKVISSSAEHIATRITGIEVVEFLVCCRHCSPSGRTFVKYGDDSFVPSLTSLEDEMETKHNKIINQAKISIRMPYGRYKPDLPRIVPVLNHERFSSITASEDIVKPGQATISDFILSILLNDVNASAQYVHDLKFKDRHIVSPNINTASEEDYRIVREVKKYSFLSCGRNYNIKISLMKLFLAFDMLQIEQGSNILSNLNFKVKLVTAGLGLASLVLTEAFRGDNFKNIVATASTLEMGILGSTTTFASDISARHYDKVITKLIDQGVSYKQEFFKEMSASNKSTDGTCPNIAVLGWISKLENIKVTMRTKVYGNLGMEIWVSEIWVWKFGYKEIWVSEVSVCRNFGLGNMGSGIFGYAEFVTICV</sequence>
<protein>
    <submittedName>
        <fullName evidence="1">Uncharacterized protein</fullName>
    </submittedName>
</protein>
<dbReference type="Proteomes" id="UP000198287">
    <property type="component" value="Unassembled WGS sequence"/>
</dbReference>
<proteinExistence type="predicted"/>
<comment type="caution">
    <text evidence="1">The sequence shown here is derived from an EMBL/GenBank/DDBJ whole genome shotgun (WGS) entry which is preliminary data.</text>
</comment>
<dbReference type="EMBL" id="LNIX01000026">
    <property type="protein sequence ID" value="OXA42450.1"/>
    <property type="molecule type" value="Genomic_DNA"/>
</dbReference>
<accession>A0A226DBD5</accession>
<reference evidence="1 2" key="1">
    <citation type="submission" date="2015-12" db="EMBL/GenBank/DDBJ databases">
        <title>The genome of Folsomia candida.</title>
        <authorList>
            <person name="Faddeeva A."/>
            <person name="Derks M.F."/>
            <person name="Anvar Y."/>
            <person name="Smit S."/>
            <person name="Van Straalen N."/>
            <person name="Roelofs D."/>
        </authorList>
    </citation>
    <scope>NUCLEOTIDE SEQUENCE [LARGE SCALE GENOMIC DNA]</scope>
    <source>
        <strain evidence="1 2">VU population</strain>
        <tissue evidence="1">Whole body</tissue>
    </source>
</reference>
<evidence type="ECO:0000313" key="1">
    <source>
        <dbReference type="EMBL" id="OXA42450.1"/>
    </source>
</evidence>
<evidence type="ECO:0000313" key="2">
    <source>
        <dbReference type="Proteomes" id="UP000198287"/>
    </source>
</evidence>
<keyword evidence="2" id="KW-1185">Reference proteome</keyword>
<name>A0A226DBD5_FOLCA</name>
<dbReference type="AlphaFoldDB" id="A0A226DBD5"/>
<organism evidence="1 2">
    <name type="scientific">Folsomia candida</name>
    <name type="common">Springtail</name>
    <dbReference type="NCBI Taxonomy" id="158441"/>
    <lineage>
        <taxon>Eukaryota</taxon>
        <taxon>Metazoa</taxon>
        <taxon>Ecdysozoa</taxon>
        <taxon>Arthropoda</taxon>
        <taxon>Hexapoda</taxon>
        <taxon>Collembola</taxon>
        <taxon>Entomobryomorpha</taxon>
        <taxon>Isotomoidea</taxon>
        <taxon>Isotomidae</taxon>
        <taxon>Proisotominae</taxon>
        <taxon>Folsomia</taxon>
    </lineage>
</organism>
<gene>
    <name evidence="1" type="ORF">Fcan01_22677</name>
</gene>